<organism evidence="2 3">
    <name type="scientific">Brachymonas denitrificans DSM 15123</name>
    <dbReference type="NCBI Taxonomy" id="1121117"/>
    <lineage>
        <taxon>Bacteria</taxon>
        <taxon>Pseudomonadati</taxon>
        <taxon>Pseudomonadota</taxon>
        <taxon>Betaproteobacteria</taxon>
        <taxon>Burkholderiales</taxon>
        <taxon>Comamonadaceae</taxon>
        <taxon>Brachymonas</taxon>
    </lineage>
</organism>
<evidence type="ECO:0000313" key="3">
    <source>
        <dbReference type="Proteomes" id="UP000199531"/>
    </source>
</evidence>
<dbReference type="InterPro" id="IPR027417">
    <property type="entry name" value="P-loop_NTPase"/>
</dbReference>
<dbReference type="RefSeq" id="WP_091816904.1">
    <property type="nucleotide sequence ID" value="NZ_FOCW01000004.1"/>
</dbReference>
<dbReference type="PANTHER" id="PTHR34301:SF8">
    <property type="entry name" value="ATPASE DOMAIN-CONTAINING PROTEIN"/>
    <property type="match status" value="1"/>
</dbReference>
<evidence type="ECO:0000313" key="2">
    <source>
        <dbReference type="EMBL" id="SEN70066.1"/>
    </source>
</evidence>
<feature type="domain" description="ORC1/DEAH AAA+ ATPase" evidence="1">
    <location>
        <begin position="30"/>
        <end position="192"/>
    </location>
</feature>
<proteinExistence type="predicted"/>
<name>A0A1H8IPZ5_9BURK</name>
<dbReference type="PANTHER" id="PTHR34301">
    <property type="entry name" value="DNA-BINDING PROTEIN-RELATED"/>
    <property type="match status" value="1"/>
</dbReference>
<dbReference type="STRING" id="1121117.SAMN02745977_01827"/>
<protein>
    <recommendedName>
        <fullName evidence="1">ORC1/DEAH AAA+ ATPase domain-containing protein</fullName>
    </recommendedName>
</protein>
<reference evidence="2 3" key="1">
    <citation type="submission" date="2016-10" db="EMBL/GenBank/DDBJ databases">
        <authorList>
            <person name="de Groot N.N."/>
        </authorList>
    </citation>
    <scope>NUCLEOTIDE SEQUENCE [LARGE SCALE GENOMIC DNA]</scope>
    <source>
        <strain evidence="2 3">DSM 15123</strain>
    </source>
</reference>
<dbReference type="InterPro" id="IPR049945">
    <property type="entry name" value="AAA_22"/>
</dbReference>
<dbReference type="AlphaFoldDB" id="A0A1H8IPZ5"/>
<accession>A0A1H8IPZ5</accession>
<dbReference type="OrthoDB" id="8576717at2"/>
<dbReference type="EMBL" id="FOCW01000004">
    <property type="protein sequence ID" value="SEN70066.1"/>
    <property type="molecule type" value="Genomic_DNA"/>
</dbReference>
<dbReference type="Gene3D" id="3.40.50.300">
    <property type="entry name" value="P-loop containing nucleotide triphosphate hydrolases"/>
    <property type="match status" value="1"/>
</dbReference>
<gene>
    <name evidence="2" type="ORF">SAMN02745977_01827</name>
</gene>
<dbReference type="GO" id="GO:0016887">
    <property type="term" value="F:ATP hydrolysis activity"/>
    <property type="evidence" value="ECO:0007669"/>
    <property type="project" value="InterPro"/>
</dbReference>
<dbReference type="Pfam" id="PF13401">
    <property type="entry name" value="AAA_22"/>
    <property type="match status" value="1"/>
</dbReference>
<evidence type="ECO:0000259" key="1">
    <source>
        <dbReference type="Pfam" id="PF13401"/>
    </source>
</evidence>
<dbReference type="Proteomes" id="UP000199531">
    <property type="component" value="Unassembled WGS sequence"/>
</dbReference>
<dbReference type="SUPFAM" id="SSF52540">
    <property type="entry name" value="P-loop containing nucleoside triphosphate hydrolases"/>
    <property type="match status" value="1"/>
</dbReference>
<keyword evidence="3" id="KW-1185">Reference proteome</keyword>
<sequence>MSSVYPRPELGRQMATQLLRPGPLDASLQSGLFLSGQRRTGKTTFLQHDLIPALEAMGALVIYVDLWSDVQASPSSLVHAAIKQALTELQNQGSRMRRTLARVKGAEVGALGFKFGFSLDSLGKEDGTTLAQALSAIVEQAQTDVVLIIDEVQHAITSENGHGLLLALKAARDAINQNPQSQGRFYFVGTGSHRAMVNELTARRNQAFAGAVSVPFPLLGRDYVEHLLQHAADGGLGPQMPSPEVAWHGFQTLGQRPEEMLRALRQQLVALQEQPQLKPDEVFPVVASTLRNALAGEELRRLESLGGLAEAIFARIAATEAGESKGLFTPDALKAYGEHLHRPVRMEEVQPTINAMLDENIVLRKAHGLYAITDPFVHQAWKESQAVQARLQG</sequence>